<gene>
    <name evidence="1" type="ORF">GBAR_LOCUS26851</name>
</gene>
<dbReference type="EMBL" id="CASHTH010003742">
    <property type="protein sequence ID" value="CAI8048721.1"/>
    <property type="molecule type" value="Genomic_DNA"/>
</dbReference>
<reference evidence="1" key="1">
    <citation type="submission" date="2023-03" db="EMBL/GenBank/DDBJ databases">
        <authorList>
            <person name="Steffen K."/>
            <person name="Cardenas P."/>
        </authorList>
    </citation>
    <scope>NUCLEOTIDE SEQUENCE</scope>
</reference>
<sequence>MAGTVPLESASPEFDTNMNIPMYIIGAVQPEKLIPTVNWTKLRVCLVLLQIGWQSLQCLPVTRELGIQ</sequence>
<organism evidence="1 2">
    <name type="scientific">Geodia barretti</name>
    <name type="common">Barrett's horny sponge</name>
    <dbReference type="NCBI Taxonomy" id="519541"/>
    <lineage>
        <taxon>Eukaryota</taxon>
        <taxon>Metazoa</taxon>
        <taxon>Porifera</taxon>
        <taxon>Demospongiae</taxon>
        <taxon>Heteroscleromorpha</taxon>
        <taxon>Tetractinellida</taxon>
        <taxon>Astrophorina</taxon>
        <taxon>Geodiidae</taxon>
        <taxon>Geodia</taxon>
    </lineage>
</organism>
<name>A0AA35TJI6_GEOBA</name>
<dbReference type="AlphaFoldDB" id="A0AA35TJI6"/>
<proteinExistence type="predicted"/>
<keyword evidence="2" id="KW-1185">Reference proteome</keyword>
<accession>A0AA35TJI6</accession>
<evidence type="ECO:0000313" key="1">
    <source>
        <dbReference type="EMBL" id="CAI8048721.1"/>
    </source>
</evidence>
<protein>
    <submittedName>
        <fullName evidence="1">Uncharacterized protein</fullName>
    </submittedName>
</protein>
<dbReference type="Proteomes" id="UP001174909">
    <property type="component" value="Unassembled WGS sequence"/>
</dbReference>
<evidence type="ECO:0000313" key="2">
    <source>
        <dbReference type="Proteomes" id="UP001174909"/>
    </source>
</evidence>
<comment type="caution">
    <text evidence="1">The sequence shown here is derived from an EMBL/GenBank/DDBJ whole genome shotgun (WGS) entry which is preliminary data.</text>
</comment>